<name>D3ACD1_9FIRM</name>
<dbReference type="InterPro" id="IPR006059">
    <property type="entry name" value="SBP"/>
</dbReference>
<dbReference type="EMBL" id="ACIO01000081">
    <property type="protein sequence ID" value="EFD00500.1"/>
    <property type="molecule type" value="Genomic_DNA"/>
</dbReference>
<proteinExistence type="predicted"/>
<gene>
    <name evidence="1" type="ORF">CLOSTHATH_01259</name>
</gene>
<accession>D3ACD1</accession>
<organism evidence="1 2">
    <name type="scientific">Hungatella hathewayi DSM 13479</name>
    <dbReference type="NCBI Taxonomy" id="566550"/>
    <lineage>
        <taxon>Bacteria</taxon>
        <taxon>Bacillati</taxon>
        <taxon>Bacillota</taxon>
        <taxon>Clostridia</taxon>
        <taxon>Lachnospirales</taxon>
        <taxon>Lachnospiraceae</taxon>
        <taxon>Hungatella</taxon>
    </lineage>
</organism>
<evidence type="ECO:0000313" key="2">
    <source>
        <dbReference type="Proteomes" id="UP000004968"/>
    </source>
</evidence>
<dbReference type="Proteomes" id="UP000004968">
    <property type="component" value="Unassembled WGS sequence"/>
</dbReference>
<protein>
    <submittedName>
        <fullName evidence="1">ABC transporter, solute-binding protein</fullName>
    </submittedName>
</protein>
<sequence length="491" mass="54608">MDQGKRSGGADLMKRKKIWKAVVLSLTLACAVSGCAQGKKHGLDPKKPTVITVWHAYNAFAKTKFDEKVTEFNETKGLELGIVVDAYGYGSSGELDDALFNSANKIIGSDPLPNVFTVYPDSAYRLDQLAPLVEMEEYFSAEELERYRPEFLSEGVWGEEGGHKLIPVAKSTELLFVNETGWRKFCSDTGFTDEALGTWEGLVSAAEAYYRWSGGQPFLGMNSFNDFSVLTAIQDGADPFPTDGKSVSFAYSKETARKAWDAYYVPHMMGWYKSSVFNQDGVKSGSLLAYIGSSAGAGYFPKEVIVDGENQYPIECSVRPYPTFEGGHGYMSQRGADMGIFRSGEAAEYASAEFLKWFTDSERNIEFTASIGYIPVENAALSSIEELEKFVQKSDNAEAVKKSVTAALEAMQEGKFYARRPFENSYEVNELFSRSLEKKVELDLNELQNRVENGEDRGTVISGFMDDGNFEAWYQNLMREINGEINGEINE</sequence>
<dbReference type="Pfam" id="PF13416">
    <property type="entry name" value="SBP_bac_8"/>
    <property type="match status" value="1"/>
</dbReference>
<dbReference type="AlphaFoldDB" id="D3ACD1"/>
<dbReference type="Gene3D" id="3.40.190.10">
    <property type="entry name" value="Periplasmic binding protein-like II"/>
    <property type="match status" value="1"/>
</dbReference>
<reference evidence="1 2" key="1">
    <citation type="submission" date="2010-01" db="EMBL/GenBank/DDBJ databases">
        <authorList>
            <person name="Weinstock G."/>
            <person name="Sodergren E."/>
            <person name="Clifton S."/>
            <person name="Fulton L."/>
            <person name="Fulton B."/>
            <person name="Courtney L."/>
            <person name="Fronick C."/>
            <person name="Harrison M."/>
            <person name="Strong C."/>
            <person name="Farmer C."/>
            <person name="Delahaunty K."/>
            <person name="Markovic C."/>
            <person name="Hall O."/>
            <person name="Minx P."/>
            <person name="Tomlinson C."/>
            <person name="Mitreva M."/>
            <person name="Nelson J."/>
            <person name="Hou S."/>
            <person name="Wollam A."/>
            <person name="Pepin K.H."/>
            <person name="Johnson M."/>
            <person name="Bhonagiri V."/>
            <person name="Nash W.E."/>
            <person name="Warren W."/>
            <person name="Chinwalla A."/>
            <person name="Mardis E.R."/>
            <person name="Wilson R.K."/>
        </authorList>
    </citation>
    <scope>NUCLEOTIDE SEQUENCE [LARGE SCALE GENOMIC DNA]</scope>
    <source>
        <strain evidence="1 2">DSM 13479</strain>
    </source>
</reference>
<dbReference type="SUPFAM" id="SSF53850">
    <property type="entry name" value="Periplasmic binding protein-like II"/>
    <property type="match status" value="1"/>
</dbReference>
<comment type="caution">
    <text evidence="1">The sequence shown here is derived from an EMBL/GenBank/DDBJ whole genome shotgun (WGS) entry which is preliminary data.</text>
</comment>
<dbReference type="PROSITE" id="PS51257">
    <property type="entry name" value="PROKAR_LIPOPROTEIN"/>
    <property type="match status" value="1"/>
</dbReference>
<dbReference type="HOGENOM" id="CLU_043127_0_0_9"/>
<evidence type="ECO:0000313" key="1">
    <source>
        <dbReference type="EMBL" id="EFD00500.1"/>
    </source>
</evidence>